<proteinExistence type="inferred from homology"/>
<dbReference type="HAMAP" id="MF_01139">
    <property type="entry name" value="ISPT"/>
    <property type="match status" value="1"/>
</dbReference>
<feature type="binding site" evidence="2">
    <location>
        <position position="26"/>
    </location>
    <ligand>
        <name>substrate</name>
    </ligand>
</feature>
<dbReference type="FunFam" id="3.40.1180.10:FF:000001">
    <property type="entry name" value="(2E,6E)-farnesyl-diphosphate-specific ditrans,polycis-undecaprenyl-diphosphate synthase"/>
    <property type="match status" value="1"/>
</dbReference>
<feature type="binding site" evidence="2">
    <location>
        <begin position="66"/>
        <end position="68"/>
    </location>
    <ligand>
        <name>substrate</name>
    </ligand>
</feature>
<evidence type="ECO:0000313" key="4">
    <source>
        <dbReference type="Proteomes" id="UP000185924"/>
    </source>
</evidence>
<dbReference type="RefSeq" id="WP_007657239.1">
    <property type="nucleotide sequence ID" value="NZ_FTNM01000007.1"/>
</dbReference>
<organism evidence="3 4">
    <name type="scientific">Pontibacter lucknowensis</name>
    <dbReference type="NCBI Taxonomy" id="1077936"/>
    <lineage>
        <taxon>Bacteria</taxon>
        <taxon>Pseudomonadati</taxon>
        <taxon>Bacteroidota</taxon>
        <taxon>Cytophagia</taxon>
        <taxon>Cytophagales</taxon>
        <taxon>Hymenobacteraceae</taxon>
        <taxon>Pontibacter</taxon>
    </lineage>
</organism>
<dbReference type="EC" id="2.5.1.-" evidence="2"/>
<name>A0A1N7BA81_9BACT</name>
<dbReference type="InterPro" id="IPR018520">
    <property type="entry name" value="UPP_synth-like_CS"/>
</dbReference>
<feature type="binding site" evidence="2">
    <location>
        <position position="21"/>
    </location>
    <ligand>
        <name>Mg(2+)</name>
        <dbReference type="ChEBI" id="CHEBI:18420"/>
    </ligand>
</feature>
<dbReference type="NCBIfam" id="TIGR00055">
    <property type="entry name" value="uppS"/>
    <property type="match status" value="1"/>
</dbReference>
<evidence type="ECO:0000256" key="2">
    <source>
        <dbReference type="HAMAP-Rule" id="MF_01139"/>
    </source>
</evidence>
<accession>A0A1N7BA81</accession>
<feature type="binding site" evidence="2">
    <location>
        <position position="72"/>
    </location>
    <ligand>
        <name>substrate</name>
    </ligand>
</feature>
<feature type="binding site" evidence="2">
    <location>
        <position position="34"/>
    </location>
    <ligand>
        <name>substrate</name>
    </ligand>
</feature>
<comment type="similarity">
    <text evidence="2">Belongs to the UPP synthase family.</text>
</comment>
<feature type="binding site" evidence="2">
    <location>
        <position position="189"/>
    </location>
    <ligand>
        <name>substrate</name>
    </ligand>
</feature>
<dbReference type="OrthoDB" id="4191603at2"/>
<keyword evidence="2" id="KW-0460">Magnesium</keyword>
<keyword evidence="4" id="KW-1185">Reference proteome</keyword>
<comment type="function">
    <text evidence="2">Catalyzes the condensation of isopentenyl diphosphate (IPP) with allylic pyrophosphates generating different type of terpenoids.</text>
</comment>
<keyword evidence="1 2" id="KW-0808">Transferase</keyword>
<feature type="binding site" evidence="2">
    <location>
        <position position="38"/>
    </location>
    <ligand>
        <name>substrate</name>
    </ligand>
</feature>
<dbReference type="PANTHER" id="PTHR10291">
    <property type="entry name" value="DEHYDRODOLICHYL DIPHOSPHATE SYNTHASE FAMILY MEMBER"/>
    <property type="match status" value="1"/>
</dbReference>
<dbReference type="AlphaFoldDB" id="A0A1N7BA81"/>
<comment type="cofactor">
    <cofactor evidence="2">
        <name>Mg(2+)</name>
        <dbReference type="ChEBI" id="CHEBI:18420"/>
    </cofactor>
    <text evidence="2">Binds 2 magnesium ions per subunit.</text>
</comment>
<keyword evidence="2" id="KW-0479">Metal-binding</keyword>
<dbReference type="PROSITE" id="PS01066">
    <property type="entry name" value="UPP_SYNTHASE"/>
    <property type="match status" value="1"/>
</dbReference>
<dbReference type="GO" id="GO:0045547">
    <property type="term" value="F:ditrans,polycis-polyprenyl diphosphate synthase [(2E,6E)-farnesyl diphosphate specific] activity"/>
    <property type="evidence" value="ECO:0007669"/>
    <property type="project" value="TreeGrafter"/>
</dbReference>
<feature type="active site" description="Proton acceptor" evidence="2">
    <location>
        <position position="69"/>
    </location>
</feature>
<dbReference type="PANTHER" id="PTHR10291:SF0">
    <property type="entry name" value="DEHYDRODOLICHYL DIPHOSPHATE SYNTHASE 2"/>
    <property type="match status" value="1"/>
</dbReference>
<reference evidence="4" key="1">
    <citation type="submission" date="2017-01" db="EMBL/GenBank/DDBJ databases">
        <authorList>
            <person name="Varghese N."/>
            <person name="Submissions S."/>
        </authorList>
    </citation>
    <scope>NUCLEOTIDE SEQUENCE [LARGE SCALE GENOMIC DNA]</scope>
    <source>
        <strain evidence="4">DM9</strain>
    </source>
</reference>
<evidence type="ECO:0000256" key="1">
    <source>
        <dbReference type="ARBA" id="ARBA00022679"/>
    </source>
</evidence>
<dbReference type="NCBIfam" id="NF011405">
    <property type="entry name" value="PRK14830.1"/>
    <property type="match status" value="1"/>
</dbReference>
<gene>
    <name evidence="3" type="ORF">SAMN05421545_3845</name>
</gene>
<dbReference type="CDD" id="cd00475">
    <property type="entry name" value="Cis_IPPS"/>
    <property type="match status" value="1"/>
</dbReference>
<sequence length="247" mass="27999">MNLREQVDLDNLPRHIAVIMDGNGRWAKKRGGLRIFGHQSAITAVRETVEAAAEMGVEYLTLYAFSTENWSRPATEVSALMQLLVSTIRKETATLNKNNIRLQTIGNTESLPKACQKELLEAIEITKDNSRMTLVLALSYSGRWDIAQAMQRIAVEVGHGTIAPTDISEATVARYLSTAGIPDPELLIRTSGEQRISNFLLWQLAYTELYITELLWPDFRKEHLYEAICAFQRRERRFGKTSEQLTK</sequence>
<dbReference type="Proteomes" id="UP000185924">
    <property type="component" value="Unassembled WGS sequence"/>
</dbReference>
<dbReference type="InterPro" id="IPR001441">
    <property type="entry name" value="UPP_synth-like"/>
</dbReference>
<evidence type="ECO:0000313" key="3">
    <source>
        <dbReference type="EMBL" id="SIR48250.1"/>
    </source>
</evidence>
<dbReference type="InterPro" id="IPR036424">
    <property type="entry name" value="UPP_synth-like_sf"/>
</dbReference>
<feature type="binding site" evidence="2">
    <location>
        <begin position="22"/>
        <end position="25"/>
    </location>
    <ligand>
        <name>substrate</name>
    </ligand>
</feature>
<dbReference type="Pfam" id="PF01255">
    <property type="entry name" value="Prenyltransf"/>
    <property type="match status" value="1"/>
</dbReference>
<comment type="subunit">
    <text evidence="2">Homodimer.</text>
</comment>
<feature type="binding site" evidence="2">
    <location>
        <position position="208"/>
    </location>
    <ligand>
        <name>Mg(2+)</name>
        <dbReference type="ChEBI" id="CHEBI:18420"/>
    </ligand>
</feature>
<dbReference type="GO" id="GO:0000287">
    <property type="term" value="F:magnesium ion binding"/>
    <property type="evidence" value="ECO:0007669"/>
    <property type="project" value="UniProtKB-UniRule"/>
</dbReference>
<dbReference type="Gene3D" id="3.40.1180.10">
    <property type="entry name" value="Decaprenyl diphosphate synthase-like"/>
    <property type="match status" value="1"/>
</dbReference>
<dbReference type="SUPFAM" id="SSF64005">
    <property type="entry name" value="Undecaprenyl diphosphate synthase"/>
    <property type="match status" value="1"/>
</dbReference>
<dbReference type="GO" id="GO:0016094">
    <property type="term" value="P:polyprenol biosynthetic process"/>
    <property type="evidence" value="ECO:0007669"/>
    <property type="project" value="TreeGrafter"/>
</dbReference>
<protein>
    <recommendedName>
        <fullName evidence="2">Isoprenyl transferase</fullName>
        <ecNumber evidence="2">2.5.1.-</ecNumber>
    </recommendedName>
</protein>
<feature type="active site" evidence="2">
    <location>
        <position position="21"/>
    </location>
</feature>
<feature type="binding site" evidence="2">
    <location>
        <begin position="195"/>
        <end position="197"/>
    </location>
    <ligand>
        <name>substrate</name>
    </ligand>
</feature>
<dbReference type="STRING" id="1077936.SAMN05421545_3845"/>
<dbReference type="EMBL" id="FTNM01000007">
    <property type="protein sequence ID" value="SIR48250.1"/>
    <property type="molecule type" value="Genomic_DNA"/>
</dbReference>
<feature type="binding site" evidence="2">
    <location>
        <position position="70"/>
    </location>
    <ligand>
        <name>substrate</name>
    </ligand>
</feature>